<organism evidence="1 2">
    <name type="scientific">Candidatus Acidianus copahuensis</name>
    <dbReference type="NCBI Taxonomy" id="1160895"/>
    <lineage>
        <taxon>Archaea</taxon>
        <taxon>Thermoproteota</taxon>
        <taxon>Thermoprotei</taxon>
        <taxon>Sulfolobales</taxon>
        <taxon>Sulfolobaceae</taxon>
        <taxon>Acidianus</taxon>
    </lineage>
</organism>
<reference evidence="1 2" key="1">
    <citation type="submission" date="2014-03" db="EMBL/GenBank/DDBJ databases">
        <title>Draft genome sequence of the novel thermoacidophilic archaea Acidianus copahuensis ALE1 strain, isolated from Copahue volcanic area in Neuquen Argentina.</title>
        <authorList>
            <person name="Urbieta M.S."/>
            <person name="Rascovan N."/>
            <person name="Castro C."/>
            <person name="Revale S."/>
            <person name="Giaveno M.A."/>
            <person name="Vazquez M.P."/>
            <person name="Donati E.R."/>
        </authorList>
    </citation>
    <scope>NUCLEOTIDE SEQUENCE [LARGE SCALE GENOMIC DNA]</scope>
    <source>
        <strain evidence="1 2">ALE1</strain>
    </source>
</reference>
<dbReference type="EMBL" id="JFZT01000047">
    <property type="protein sequence ID" value="EZQ03803.1"/>
    <property type="molecule type" value="Genomic_DNA"/>
</dbReference>
<comment type="caution">
    <text evidence="1">The sequence shown here is derived from an EMBL/GenBank/DDBJ whole genome shotgun (WGS) entry which is preliminary data.</text>
</comment>
<dbReference type="STRING" id="1160895.CM19_08750"/>
<evidence type="ECO:0000313" key="2">
    <source>
        <dbReference type="Proteomes" id="UP000024332"/>
    </source>
</evidence>
<dbReference type="Proteomes" id="UP000024332">
    <property type="component" value="Unassembled WGS sequence"/>
</dbReference>
<gene>
    <name evidence="1" type="ORF">CM19_08750</name>
</gene>
<keyword evidence="2" id="KW-1185">Reference proteome</keyword>
<protein>
    <submittedName>
        <fullName evidence="1">Uncharacterized protein</fullName>
    </submittedName>
</protein>
<accession>A0A031LKD5</accession>
<dbReference type="OrthoDB" id="40712at2157"/>
<proteinExistence type="predicted"/>
<dbReference type="RefSeq" id="WP_048099986.1">
    <property type="nucleotide sequence ID" value="NZ_JFZT01000047.1"/>
</dbReference>
<sequence>MDDVRDFILNFLRKRNPTLKEDSLDIKFIQQGKNRYDVFGQFRDENGIFEFAISFDFKGKIEREHINMIEPSKLRDELEKRLRE</sequence>
<dbReference type="AlphaFoldDB" id="A0A031LKD5"/>
<evidence type="ECO:0000313" key="1">
    <source>
        <dbReference type="EMBL" id="EZQ03803.1"/>
    </source>
</evidence>
<name>A0A031LKD5_9CREN</name>